<keyword evidence="1 6" id="KW-0813">Transport</keyword>
<evidence type="ECO:0000256" key="2">
    <source>
        <dbReference type="ARBA" id="ARBA00022553"/>
    </source>
</evidence>
<feature type="signal peptide" evidence="7">
    <location>
        <begin position="1"/>
        <end position="23"/>
    </location>
</feature>
<dbReference type="PANTHER" id="PTHR36118">
    <property type="entry name" value="ION-TRANSLOCATING OXIDOREDUCTASE COMPLEX SUBUNIT G"/>
    <property type="match status" value="1"/>
</dbReference>
<proteinExistence type="inferred from homology"/>
<evidence type="ECO:0000256" key="1">
    <source>
        <dbReference type="ARBA" id="ARBA00022448"/>
    </source>
</evidence>
<reference evidence="9 10" key="1">
    <citation type="submission" date="2023-03" db="EMBL/GenBank/DDBJ databases">
        <title>Novel Species.</title>
        <authorList>
            <person name="Ma S."/>
        </authorList>
    </citation>
    <scope>NUCLEOTIDE SEQUENCE [LARGE SCALE GENOMIC DNA]</scope>
    <source>
        <strain evidence="9 10">B11</strain>
    </source>
</reference>
<dbReference type="NCBIfam" id="TIGR01947">
    <property type="entry name" value="rnfG"/>
    <property type="match status" value="1"/>
</dbReference>
<gene>
    <name evidence="6" type="primary">rnfG</name>
    <name evidence="9" type="ORF">QBE54_02150</name>
</gene>
<keyword evidence="6" id="KW-0472">Membrane</keyword>
<organism evidence="9 10">
    <name type="scientific">Thermatribacter velox</name>
    <dbReference type="NCBI Taxonomy" id="3039681"/>
    <lineage>
        <taxon>Bacteria</taxon>
        <taxon>Pseudomonadati</taxon>
        <taxon>Atribacterota</taxon>
        <taxon>Atribacteria</taxon>
        <taxon>Atribacterales</taxon>
        <taxon>Thermatribacteraceae</taxon>
        <taxon>Thermatribacter</taxon>
    </lineage>
</organism>
<comment type="cofactor">
    <cofactor evidence="6">
        <name>FMN</name>
        <dbReference type="ChEBI" id="CHEBI:58210"/>
    </cofactor>
</comment>
<evidence type="ECO:0000313" key="9">
    <source>
        <dbReference type="EMBL" id="WZL76557.1"/>
    </source>
</evidence>
<comment type="subcellular location">
    <subcellularLocation>
        <location evidence="6">Cell membrane</location>
        <topology evidence="6">Single-pass membrane protein</topology>
    </subcellularLocation>
</comment>
<name>A0ABZ2YC54_9BACT</name>
<comment type="subunit">
    <text evidence="6">The complex is composed of six subunits: RnfA, RnfB, RnfC, RnfD, RnfE and RnfG.</text>
</comment>
<dbReference type="EMBL" id="CP121689">
    <property type="protein sequence ID" value="WZL76557.1"/>
    <property type="molecule type" value="Genomic_DNA"/>
</dbReference>
<evidence type="ECO:0000256" key="5">
    <source>
        <dbReference type="ARBA" id="ARBA00022982"/>
    </source>
</evidence>
<accession>A0ABZ2YC54</accession>
<evidence type="ECO:0000256" key="3">
    <source>
        <dbReference type="ARBA" id="ARBA00022630"/>
    </source>
</evidence>
<dbReference type="Pfam" id="PF04205">
    <property type="entry name" value="FMN_bind"/>
    <property type="match status" value="1"/>
</dbReference>
<protein>
    <recommendedName>
        <fullName evidence="6">Ion-translocating oxidoreductase complex subunit G</fullName>
        <ecNumber evidence="6">7.-.-.-</ecNumber>
    </recommendedName>
    <alternativeName>
        <fullName evidence="6">Rnf electron transport complex subunit G</fullName>
    </alternativeName>
</protein>
<keyword evidence="10" id="KW-1185">Reference proteome</keyword>
<dbReference type="EC" id="7.-.-.-" evidence="6"/>
<keyword evidence="6" id="KW-1133">Transmembrane helix</keyword>
<dbReference type="SMART" id="SM00900">
    <property type="entry name" value="FMN_bind"/>
    <property type="match status" value="1"/>
</dbReference>
<evidence type="ECO:0000256" key="6">
    <source>
        <dbReference type="HAMAP-Rule" id="MF_00479"/>
    </source>
</evidence>
<dbReference type="PIRSF" id="PIRSF006091">
    <property type="entry name" value="E_trnsport_RnfG"/>
    <property type="match status" value="1"/>
</dbReference>
<comment type="similarity">
    <text evidence="6">Belongs to the RnfG family.</text>
</comment>
<dbReference type="InterPro" id="IPR010209">
    <property type="entry name" value="Ion_transpt_RnfG/RsxG"/>
</dbReference>
<dbReference type="InterPro" id="IPR007329">
    <property type="entry name" value="FMN-bd"/>
</dbReference>
<evidence type="ECO:0000256" key="4">
    <source>
        <dbReference type="ARBA" id="ARBA00022643"/>
    </source>
</evidence>
<evidence type="ECO:0000256" key="7">
    <source>
        <dbReference type="SAM" id="SignalP"/>
    </source>
</evidence>
<keyword evidence="3 6" id="KW-0285">Flavoprotein</keyword>
<keyword evidence="2 6" id="KW-0597">Phosphoprotein</keyword>
<evidence type="ECO:0000313" key="10">
    <source>
        <dbReference type="Proteomes" id="UP001461341"/>
    </source>
</evidence>
<keyword evidence="7" id="KW-0732">Signal</keyword>
<dbReference type="HAMAP" id="MF_00479">
    <property type="entry name" value="RsxG_RnfG"/>
    <property type="match status" value="1"/>
</dbReference>
<feature type="chain" id="PRO_5045663964" description="Ion-translocating oxidoreductase complex subunit G" evidence="7">
    <location>
        <begin position="24"/>
        <end position="186"/>
    </location>
</feature>
<feature type="domain" description="FMN-binding" evidence="8">
    <location>
        <begin position="96"/>
        <end position="180"/>
    </location>
</feature>
<comment type="function">
    <text evidence="6">Part of a membrane-bound complex that couples electron transfer with translocation of ions across the membrane.</text>
</comment>
<evidence type="ECO:0000259" key="8">
    <source>
        <dbReference type="SMART" id="SM00900"/>
    </source>
</evidence>
<keyword evidence="6" id="KW-1003">Cell membrane</keyword>
<dbReference type="RefSeq" id="WP_369018721.1">
    <property type="nucleotide sequence ID" value="NZ_CP121689.1"/>
</dbReference>
<dbReference type="PANTHER" id="PTHR36118:SF1">
    <property type="entry name" value="ION-TRANSLOCATING OXIDOREDUCTASE COMPLEX SUBUNIT G"/>
    <property type="match status" value="1"/>
</dbReference>
<keyword evidence="4 6" id="KW-0288">FMN</keyword>
<dbReference type="Proteomes" id="UP001461341">
    <property type="component" value="Chromosome"/>
</dbReference>
<feature type="modified residue" description="FMN phosphoryl threonine" evidence="6">
    <location>
        <position position="163"/>
    </location>
</feature>
<keyword evidence="5 6" id="KW-0249">Electron transport</keyword>
<keyword evidence="6" id="KW-1278">Translocase</keyword>
<sequence>MKDILKVASVLALVCVIAAVSLAAVNEVTQKEILRRAQEELKEALGAVFPSADTFQKIEVTLPEEPESKDFSILELYQAFSGDKEVGHVFKVESSGYGGPILLLIGISTVDNTITGIQVLEHQETPGLGSNIAEPEFLGQFVGKSIDDPFKLNQDVKAITGATISSRAMVRACFGVIDYLKGGSSR</sequence>
<keyword evidence="6" id="KW-0812">Transmembrane</keyword>